<evidence type="ECO:0008006" key="3">
    <source>
        <dbReference type="Google" id="ProtNLM"/>
    </source>
</evidence>
<organism evidence="1 2">
    <name type="scientific">Yoonia tamlensis</name>
    <dbReference type="NCBI Taxonomy" id="390270"/>
    <lineage>
        <taxon>Bacteria</taxon>
        <taxon>Pseudomonadati</taxon>
        <taxon>Pseudomonadota</taxon>
        <taxon>Alphaproteobacteria</taxon>
        <taxon>Rhodobacterales</taxon>
        <taxon>Paracoccaceae</taxon>
        <taxon>Yoonia</taxon>
    </lineage>
</organism>
<dbReference type="AlphaFoldDB" id="A0A1I6FTE3"/>
<evidence type="ECO:0000313" key="2">
    <source>
        <dbReference type="Proteomes" id="UP000199478"/>
    </source>
</evidence>
<protein>
    <recommendedName>
        <fullName evidence="3">Outer membrane protein</fullName>
    </recommendedName>
</protein>
<dbReference type="OrthoDB" id="8057962at2"/>
<reference evidence="2" key="1">
    <citation type="submission" date="2016-10" db="EMBL/GenBank/DDBJ databases">
        <authorList>
            <person name="Varghese N."/>
            <person name="Submissions S."/>
        </authorList>
    </citation>
    <scope>NUCLEOTIDE SEQUENCE [LARGE SCALE GENOMIC DNA]</scope>
    <source>
        <strain evidence="2">DSM 26879</strain>
    </source>
</reference>
<dbReference type="EMBL" id="FOYP01000001">
    <property type="protein sequence ID" value="SFR33168.1"/>
    <property type="molecule type" value="Genomic_DNA"/>
</dbReference>
<dbReference type="Proteomes" id="UP000199478">
    <property type="component" value="Unassembled WGS sequence"/>
</dbReference>
<evidence type="ECO:0000313" key="1">
    <source>
        <dbReference type="EMBL" id="SFR33168.1"/>
    </source>
</evidence>
<proteinExistence type="predicted"/>
<sequence>MRLGKLMGSVSSVAVVVAGAQQASAETQSMLSGYKLNVQGGVGVSDGVWNDKFEASSGSSGPFDKIGAEEGIPAYMGSVALSRQTSPNKDMAFGLSFGVSDGDGFSFSSSFSGSGSSGSGTLTFAGGEGLSFAALDFEMGTTVPTGMADLRWFYGARALASKSTLSEEFDKVGSSGSGSASFEFESVFLGVGPRVGVGFSTQPAPGSQFGFSGEVGAAYLFGTRTETFTSSYSSGGSSSSYSSSYSERKNVTSLDAQVGVDYYLSDNATISAGYQLQQFWNIDSVSDEDASFDGSGPRLVHGVFVGFTTQF</sequence>
<gene>
    <name evidence="1" type="ORF">SAMN04488005_0446</name>
</gene>
<dbReference type="STRING" id="390270.SAMN04488005_0446"/>
<accession>A0A1I6FTE3</accession>
<dbReference type="Pfam" id="PF05150">
    <property type="entry name" value="Legionella_OMP"/>
    <property type="match status" value="1"/>
</dbReference>
<dbReference type="InterPro" id="IPR007825">
    <property type="entry name" value="Major_OMP_Legionella"/>
</dbReference>
<dbReference type="InterPro" id="IPR036709">
    <property type="entry name" value="Autotransporte_beta_dom_sf"/>
</dbReference>
<name>A0A1I6FTE3_9RHOB</name>
<dbReference type="RefSeq" id="WP_131802243.1">
    <property type="nucleotide sequence ID" value="NZ_FOYP01000001.1"/>
</dbReference>
<keyword evidence="2" id="KW-1185">Reference proteome</keyword>
<dbReference type="SUPFAM" id="SSF103515">
    <property type="entry name" value="Autotransporter"/>
    <property type="match status" value="1"/>
</dbReference>